<keyword evidence="4 9" id="KW-1133">Transmembrane helix</keyword>
<dbReference type="FunFam" id="1.20.1250.20:FF:000055">
    <property type="entry name" value="Facilitated trehalose transporter Tret1-2 homolog"/>
    <property type="match status" value="1"/>
</dbReference>
<evidence type="ECO:0000313" key="11">
    <source>
        <dbReference type="EMBL" id="CAG7831041.1"/>
    </source>
</evidence>
<keyword evidence="12" id="KW-1185">Reference proteome</keyword>
<accession>A0A8J2LFU4</accession>
<evidence type="ECO:0000256" key="8">
    <source>
        <dbReference type="RuleBase" id="RU003346"/>
    </source>
</evidence>
<feature type="transmembrane region" description="Helical" evidence="9">
    <location>
        <begin position="248"/>
        <end position="264"/>
    </location>
</feature>
<feature type="transmembrane region" description="Helical" evidence="9">
    <location>
        <begin position="110"/>
        <end position="132"/>
    </location>
</feature>
<feature type="transmembrane region" description="Helical" evidence="9">
    <location>
        <begin position="417"/>
        <end position="437"/>
    </location>
</feature>
<dbReference type="InterPro" id="IPR044775">
    <property type="entry name" value="MFS_ERD6/Tret1-like"/>
</dbReference>
<feature type="domain" description="Major facilitator superfamily (MFS) profile" evidence="10">
    <location>
        <begin position="13"/>
        <end position="441"/>
    </location>
</feature>
<dbReference type="Proteomes" id="UP000708208">
    <property type="component" value="Unassembled WGS sequence"/>
</dbReference>
<dbReference type="PANTHER" id="PTHR48021:SF1">
    <property type="entry name" value="GH07001P-RELATED"/>
    <property type="match status" value="1"/>
</dbReference>
<keyword evidence="2" id="KW-1003">Cell membrane</keyword>
<feature type="transmembrane region" description="Helical" evidence="9">
    <location>
        <begin position="316"/>
        <end position="337"/>
    </location>
</feature>
<dbReference type="AlphaFoldDB" id="A0A8J2LFU4"/>
<dbReference type="InterPro" id="IPR003663">
    <property type="entry name" value="Sugar/inositol_transpt"/>
</dbReference>
<dbReference type="PROSITE" id="PS00216">
    <property type="entry name" value="SUGAR_TRANSPORT_1"/>
    <property type="match status" value="2"/>
</dbReference>
<evidence type="ECO:0000256" key="1">
    <source>
        <dbReference type="ARBA" id="ARBA00004651"/>
    </source>
</evidence>
<dbReference type="NCBIfam" id="TIGR00879">
    <property type="entry name" value="SP"/>
    <property type="match status" value="1"/>
</dbReference>
<evidence type="ECO:0000313" key="12">
    <source>
        <dbReference type="Proteomes" id="UP000708208"/>
    </source>
</evidence>
<feature type="transmembrane region" description="Helical" evidence="9">
    <location>
        <begin position="85"/>
        <end position="104"/>
    </location>
</feature>
<comment type="caution">
    <text evidence="11">The sequence shown here is derived from an EMBL/GenBank/DDBJ whole genome shotgun (WGS) entry which is preliminary data.</text>
</comment>
<dbReference type="GO" id="GO:0005886">
    <property type="term" value="C:plasma membrane"/>
    <property type="evidence" value="ECO:0007669"/>
    <property type="project" value="UniProtKB-SubCell"/>
</dbReference>
<comment type="similarity">
    <text evidence="7">Belongs to the major facilitator superfamily. Sugar transporter (TC 2.A.1.1) family. Trehalose transporter subfamily.</text>
</comment>
<evidence type="ECO:0000256" key="2">
    <source>
        <dbReference type="ARBA" id="ARBA00022475"/>
    </source>
</evidence>
<keyword evidence="5 9" id="KW-0472">Membrane</keyword>
<comment type="subcellular location">
    <subcellularLocation>
        <location evidence="1">Cell membrane</location>
        <topology evidence="1">Multi-pass membrane protein</topology>
    </subcellularLocation>
</comment>
<feature type="transmembrane region" description="Helical" evidence="9">
    <location>
        <begin position="12"/>
        <end position="35"/>
    </location>
</feature>
<evidence type="ECO:0000259" key="10">
    <source>
        <dbReference type="PROSITE" id="PS50850"/>
    </source>
</evidence>
<feature type="transmembrane region" description="Helical" evidence="9">
    <location>
        <begin position="386"/>
        <end position="405"/>
    </location>
</feature>
<feature type="transmembrane region" description="Helical" evidence="9">
    <location>
        <begin position="349"/>
        <end position="374"/>
    </location>
</feature>
<dbReference type="InterPro" id="IPR050549">
    <property type="entry name" value="MFS_Trehalose_Transporter"/>
</dbReference>
<name>A0A8J2LFU4_9HEXA</name>
<dbReference type="InterPro" id="IPR005829">
    <property type="entry name" value="Sugar_transporter_CS"/>
</dbReference>
<feature type="transmembrane region" description="Helical" evidence="9">
    <location>
        <begin position="55"/>
        <end position="78"/>
    </location>
</feature>
<evidence type="ECO:0000256" key="3">
    <source>
        <dbReference type="ARBA" id="ARBA00022692"/>
    </source>
</evidence>
<keyword evidence="3 9" id="KW-0812">Transmembrane</keyword>
<feature type="transmembrane region" description="Helical" evidence="9">
    <location>
        <begin position="289"/>
        <end position="309"/>
    </location>
</feature>
<evidence type="ECO:0000256" key="7">
    <source>
        <dbReference type="ARBA" id="ARBA00024348"/>
    </source>
</evidence>
<dbReference type="GO" id="GO:0051119">
    <property type="term" value="F:sugar transmembrane transporter activity"/>
    <property type="evidence" value="ECO:0007669"/>
    <property type="project" value="InterPro"/>
</dbReference>
<dbReference type="PROSITE" id="PS50850">
    <property type="entry name" value="MFS"/>
    <property type="match status" value="1"/>
</dbReference>
<gene>
    <name evidence="11" type="ORF">AFUS01_LOCUS40804</name>
</gene>
<evidence type="ECO:0000256" key="5">
    <source>
        <dbReference type="ARBA" id="ARBA00023136"/>
    </source>
</evidence>
<evidence type="ECO:0000256" key="4">
    <source>
        <dbReference type="ARBA" id="ARBA00022989"/>
    </source>
</evidence>
<keyword evidence="8" id="KW-0813">Transport</keyword>
<feature type="transmembrane region" description="Helical" evidence="9">
    <location>
        <begin position="171"/>
        <end position="189"/>
    </location>
</feature>
<keyword evidence="6" id="KW-0325">Glycoprotein</keyword>
<dbReference type="CDD" id="cd17358">
    <property type="entry name" value="MFS_GLUT6_8_Class3_like"/>
    <property type="match status" value="1"/>
</dbReference>
<reference evidence="11" key="1">
    <citation type="submission" date="2021-06" db="EMBL/GenBank/DDBJ databases">
        <authorList>
            <person name="Hodson N. C."/>
            <person name="Mongue J. A."/>
            <person name="Jaron S. K."/>
        </authorList>
    </citation>
    <scope>NUCLEOTIDE SEQUENCE</scope>
</reference>
<evidence type="ECO:0000256" key="6">
    <source>
        <dbReference type="ARBA" id="ARBA00023180"/>
    </source>
</evidence>
<dbReference type="Pfam" id="PF00083">
    <property type="entry name" value="Sugar_tr"/>
    <property type="match status" value="1"/>
</dbReference>
<proteinExistence type="inferred from homology"/>
<protein>
    <recommendedName>
        <fullName evidence="10">Major facilitator superfamily (MFS) profile domain-containing protein</fullName>
    </recommendedName>
</protein>
<dbReference type="PROSITE" id="PS00217">
    <property type="entry name" value="SUGAR_TRANSPORT_2"/>
    <property type="match status" value="1"/>
</dbReference>
<dbReference type="InterPro" id="IPR020846">
    <property type="entry name" value="MFS_dom"/>
</dbReference>
<dbReference type="OrthoDB" id="6612291at2759"/>
<organism evidence="11 12">
    <name type="scientific">Allacma fusca</name>
    <dbReference type="NCBI Taxonomy" id="39272"/>
    <lineage>
        <taxon>Eukaryota</taxon>
        <taxon>Metazoa</taxon>
        <taxon>Ecdysozoa</taxon>
        <taxon>Arthropoda</taxon>
        <taxon>Hexapoda</taxon>
        <taxon>Collembola</taxon>
        <taxon>Symphypleona</taxon>
        <taxon>Sminthuridae</taxon>
        <taxon>Allacma</taxon>
    </lineage>
</organism>
<dbReference type="PANTHER" id="PTHR48021">
    <property type="match status" value="1"/>
</dbReference>
<dbReference type="EMBL" id="CAJVCH010558647">
    <property type="protein sequence ID" value="CAG7831041.1"/>
    <property type="molecule type" value="Genomic_DNA"/>
</dbReference>
<feature type="transmembrane region" description="Helical" evidence="9">
    <location>
        <begin position="144"/>
        <end position="165"/>
    </location>
</feature>
<dbReference type="InterPro" id="IPR005828">
    <property type="entry name" value="MFS_sugar_transport-like"/>
</dbReference>
<evidence type="ECO:0000256" key="9">
    <source>
        <dbReference type="SAM" id="Phobius"/>
    </source>
</evidence>
<sequence>MEINEKFVSKTGTQFLAAAVATLGAFGLGTVAGWTSPALPSLQNGTTLGEVDPAIQSWIGSIAPIGACISGPVAGFLVDRIGRKGCMLSMALPFILGWLLIGFAQSVDMILAGRFITGLCGGSFSLAAPVYISEIAQDSIRGTLGSALQLMINVGVLFTYVVGKYVEWNELAFICASIPAVFLILMIFMPESPRLLVSQGKTYKATKSLRWLRGATITEQVTEELENVKKSVEENTPGSFFMLFRKSIIIPLSISLALMFFQQWNGNNAVIFYTVDIFIDAGSDLDPNISAIIIGAVQVVASIISSILMDKAGRRILLMISGVAMTISLIILGIFFLKKSDPDLGESIGWLPLACLISFIVAFSIGFGPIAWLMQGEILPPNVKGMASALATAFNWLNTFVVTKVFENIKSSIGTEWCFWVFGIAAGLGTIFVYFVVPETKGKSLDEIQEHFNRKSGRNSEQI</sequence>